<dbReference type="PROSITE" id="PS50110">
    <property type="entry name" value="RESPONSE_REGULATORY"/>
    <property type="match status" value="1"/>
</dbReference>
<feature type="modified residue" description="4-aspartylphosphate" evidence="1">
    <location>
        <position position="56"/>
    </location>
</feature>
<proteinExistence type="predicted"/>
<gene>
    <name evidence="3" type="ORF">CEE37_11780</name>
</gene>
<dbReference type="EMBL" id="NJBN01000008">
    <property type="protein sequence ID" value="TKJ39093.1"/>
    <property type="molecule type" value="Genomic_DNA"/>
</dbReference>
<comment type="caution">
    <text evidence="3">The sequence shown here is derived from an EMBL/GenBank/DDBJ whole genome shotgun (WGS) entry which is preliminary data.</text>
</comment>
<evidence type="ECO:0000259" key="2">
    <source>
        <dbReference type="PROSITE" id="PS50110"/>
    </source>
</evidence>
<dbReference type="InterPro" id="IPR001789">
    <property type="entry name" value="Sig_transdc_resp-reg_receiver"/>
</dbReference>
<dbReference type="Proteomes" id="UP000319619">
    <property type="component" value="Unassembled WGS sequence"/>
</dbReference>
<dbReference type="GO" id="GO:0000160">
    <property type="term" value="P:phosphorelay signal transduction system"/>
    <property type="evidence" value="ECO:0007669"/>
    <property type="project" value="InterPro"/>
</dbReference>
<sequence>MNRPALIVDDNDDYTSMLLNHLEPLGYNFDRAHSGREGWQKWKETDLTHYHLVVTDITMESQTAGLSLIRKLRKAGYKGLIMVASTGVNNPLVLQITKLFYKLIGVDILVPKEPLKSGEFRCVGLSGGGRKFVV</sequence>
<name>A0A532UVY3_UNCL8</name>
<organism evidence="3 4">
    <name type="scientific">candidate division LCP-89 bacterium B3_LCP</name>
    <dbReference type="NCBI Taxonomy" id="2012998"/>
    <lineage>
        <taxon>Bacteria</taxon>
        <taxon>Pseudomonadati</taxon>
        <taxon>Bacteria division LCP-89</taxon>
    </lineage>
</organism>
<keyword evidence="1" id="KW-0597">Phosphoprotein</keyword>
<evidence type="ECO:0000256" key="1">
    <source>
        <dbReference type="PROSITE-ProRule" id="PRU00169"/>
    </source>
</evidence>
<reference evidence="3 4" key="1">
    <citation type="submission" date="2017-06" db="EMBL/GenBank/DDBJ databases">
        <title>Novel microbial phyla capable of carbon fixation and sulfur reduction in deep-sea sediments.</title>
        <authorList>
            <person name="Huang J."/>
            <person name="Baker B."/>
            <person name="Wang Y."/>
        </authorList>
    </citation>
    <scope>NUCLEOTIDE SEQUENCE [LARGE SCALE GENOMIC DNA]</scope>
    <source>
        <strain evidence="3">B3_LCP</strain>
    </source>
</reference>
<dbReference type="Gene3D" id="3.40.50.2300">
    <property type="match status" value="1"/>
</dbReference>
<dbReference type="SUPFAM" id="SSF52172">
    <property type="entry name" value="CheY-like"/>
    <property type="match status" value="1"/>
</dbReference>
<evidence type="ECO:0000313" key="3">
    <source>
        <dbReference type="EMBL" id="TKJ39093.1"/>
    </source>
</evidence>
<feature type="domain" description="Response regulatory" evidence="2">
    <location>
        <begin position="4"/>
        <end position="127"/>
    </location>
</feature>
<accession>A0A532UVY3</accession>
<evidence type="ECO:0000313" key="4">
    <source>
        <dbReference type="Proteomes" id="UP000319619"/>
    </source>
</evidence>
<dbReference type="AlphaFoldDB" id="A0A532UVY3"/>
<protein>
    <recommendedName>
        <fullName evidence="2">Response regulatory domain-containing protein</fullName>
    </recommendedName>
</protein>
<dbReference type="Pfam" id="PF00072">
    <property type="entry name" value="Response_reg"/>
    <property type="match status" value="1"/>
</dbReference>
<dbReference type="CDD" id="cd00156">
    <property type="entry name" value="REC"/>
    <property type="match status" value="1"/>
</dbReference>
<dbReference type="InterPro" id="IPR011006">
    <property type="entry name" value="CheY-like_superfamily"/>
</dbReference>